<dbReference type="EMBL" id="BPLQ01014003">
    <property type="protein sequence ID" value="GIY76401.1"/>
    <property type="molecule type" value="Genomic_DNA"/>
</dbReference>
<evidence type="ECO:0000313" key="3">
    <source>
        <dbReference type="Proteomes" id="UP001054837"/>
    </source>
</evidence>
<dbReference type="AlphaFoldDB" id="A0AAV4W107"/>
<feature type="region of interest" description="Disordered" evidence="1">
    <location>
        <begin position="80"/>
        <end position="112"/>
    </location>
</feature>
<feature type="compositionally biased region" description="Basic and acidic residues" evidence="1">
    <location>
        <begin position="80"/>
        <end position="92"/>
    </location>
</feature>
<evidence type="ECO:0000256" key="1">
    <source>
        <dbReference type="SAM" id="MobiDB-lite"/>
    </source>
</evidence>
<evidence type="ECO:0008006" key="4">
    <source>
        <dbReference type="Google" id="ProtNLM"/>
    </source>
</evidence>
<protein>
    <recommendedName>
        <fullName evidence="4">Secreted protein</fullName>
    </recommendedName>
</protein>
<sequence>MRLSLLSVCHSMAMMVWTEEERLSHHSTPSKKFLEGPSRAFCWWARRGGGGGEKTAMGGMTYGAENESVLITPRLTRVGEGRQDAGVGKDAKVPLCPPPPALSSPPSPVRFR</sequence>
<name>A0AAV4W107_9ARAC</name>
<keyword evidence="3" id="KW-1185">Reference proteome</keyword>
<organism evidence="2 3">
    <name type="scientific">Caerostris darwini</name>
    <dbReference type="NCBI Taxonomy" id="1538125"/>
    <lineage>
        <taxon>Eukaryota</taxon>
        <taxon>Metazoa</taxon>
        <taxon>Ecdysozoa</taxon>
        <taxon>Arthropoda</taxon>
        <taxon>Chelicerata</taxon>
        <taxon>Arachnida</taxon>
        <taxon>Araneae</taxon>
        <taxon>Araneomorphae</taxon>
        <taxon>Entelegynae</taxon>
        <taxon>Araneoidea</taxon>
        <taxon>Araneidae</taxon>
        <taxon>Caerostris</taxon>
    </lineage>
</organism>
<feature type="compositionally biased region" description="Pro residues" evidence="1">
    <location>
        <begin position="95"/>
        <end position="112"/>
    </location>
</feature>
<evidence type="ECO:0000313" key="2">
    <source>
        <dbReference type="EMBL" id="GIY76401.1"/>
    </source>
</evidence>
<gene>
    <name evidence="2" type="ORF">CDAR_286491</name>
</gene>
<reference evidence="2 3" key="1">
    <citation type="submission" date="2021-06" db="EMBL/GenBank/DDBJ databases">
        <title>Caerostris darwini draft genome.</title>
        <authorList>
            <person name="Kono N."/>
            <person name="Arakawa K."/>
        </authorList>
    </citation>
    <scope>NUCLEOTIDE SEQUENCE [LARGE SCALE GENOMIC DNA]</scope>
</reference>
<proteinExistence type="predicted"/>
<comment type="caution">
    <text evidence="2">The sequence shown here is derived from an EMBL/GenBank/DDBJ whole genome shotgun (WGS) entry which is preliminary data.</text>
</comment>
<accession>A0AAV4W107</accession>
<dbReference type="Proteomes" id="UP001054837">
    <property type="component" value="Unassembled WGS sequence"/>
</dbReference>